<dbReference type="Pfam" id="PF00990">
    <property type="entry name" value="GGDEF"/>
    <property type="match status" value="1"/>
</dbReference>
<dbReference type="SUPFAM" id="SSF55073">
    <property type="entry name" value="Nucleotide cyclase"/>
    <property type="match status" value="1"/>
</dbReference>
<keyword evidence="1" id="KW-1133">Transmembrane helix</keyword>
<dbReference type="Gene3D" id="3.30.70.270">
    <property type="match status" value="1"/>
</dbReference>
<dbReference type="SMART" id="SM00052">
    <property type="entry name" value="EAL"/>
    <property type="match status" value="1"/>
</dbReference>
<feature type="domain" description="GGDEF" evidence="4">
    <location>
        <begin position="372"/>
        <end position="503"/>
    </location>
</feature>
<dbReference type="Gene3D" id="6.10.340.10">
    <property type="match status" value="1"/>
</dbReference>
<dbReference type="PROSITE" id="PS50883">
    <property type="entry name" value="EAL"/>
    <property type="match status" value="1"/>
</dbReference>
<dbReference type="InterPro" id="IPR003660">
    <property type="entry name" value="HAMP_dom"/>
</dbReference>
<dbReference type="CDD" id="cd06225">
    <property type="entry name" value="HAMP"/>
    <property type="match status" value="1"/>
</dbReference>
<evidence type="ECO:0000313" key="5">
    <source>
        <dbReference type="EMBL" id="PTB89906.1"/>
    </source>
</evidence>
<dbReference type="InterPro" id="IPR035919">
    <property type="entry name" value="EAL_sf"/>
</dbReference>
<dbReference type="InterPro" id="IPR001633">
    <property type="entry name" value="EAL_dom"/>
</dbReference>
<gene>
    <name evidence="5" type="ORF">C9927_01120</name>
</gene>
<organism evidence="5 6">
    <name type="scientific">Pseudidiomarina aestuarii</name>
    <dbReference type="NCBI Taxonomy" id="624146"/>
    <lineage>
        <taxon>Bacteria</taxon>
        <taxon>Pseudomonadati</taxon>
        <taxon>Pseudomonadota</taxon>
        <taxon>Gammaproteobacteria</taxon>
        <taxon>Alteromonadales</taxon>
        <taxon>Idiomarinaceae</taxon>
        <taxon>Pseudidiomarina</taxon>
    </lineage>
</organism>
<dbReference type="Proteomes" id="UP000242087">
    <property type="component" value="Unassembled WGS sequence"/>
</dbReference>
<sequence>MIKTFRGRLIVLFATLAGGALIISLVAVWLATNNQSDRTVNRELEVSERVFGELMAVRGEQLLQAAEVLTNDFGFREAVASGDEDTIISALVNHGQRINTDLMVLQSPSGAEIAATHDLELLPPLSILTEEMNTSVLVFADDTMYQLVTAPVQSPDLIAWATLGFAIDDELATTLRELTNADITLVDMGANRLIASSLEPSLQMSLTPIIGLGMEPWLNWLDERGLAAHWLELDAAKLTYVSEREVFLIFSADREAAASEFNILRQQYIGIGLATLLMALVFAGITARRINQPLAQLSDAAEQLKRGDYQSPIRLARDDEFGHLGEVFDGMRVAISKREEQIVHQAEYDLLTDLPNRSLLGRRLTERLSDGGLGVMVLINIARFRELNDRLGQRIGDQILQLVATRLQQQLTDAWWLARLAGDEFILVTENIRDDNWREFVIKLMSQLEQPFNLNGSRYLLHFRAGVVRFPDDGDSFDTLVRRMQMCAAQAKQQKVPVLAYREGMDEDYLHRLRILQALPDAVDKQELQLHFQPKLNVASGEVIGAEALIRWRHPEFGIIRPDEFIPLAEQTGEIHRITQWVCIAALDQLQMWHEAGLPFMVAINLSAIDLQQDDLPAFIRGLIEKRGLKPESVTLEVTESAIMADIEQAIERLTELRSSGMRISIDDYGTGYASLAQLKRLPVDELKLDRSFIRELEHNQADQTIVRSTLALAKDMHLTTVAEGVEDEAAWRWLQQLGCQTMQGFYFSRPLTATEFEQWTRRYQQGLAHEK</sequence>
<dbReference type="GO" id="GO:0016020">
    <property type="term" value="C:membrane"/>
    <property type="evidence" value="ECO:0007669"/>
    <property type="project" value="InterPro"/>
</dbReference>
<dbReference type="GO" id="GO:0071111">
    <property type="term" value="F:cyclic-guanylate-specific phosphodiesterase activity"/>
    <property type="evidence" value="ECO:0007669"/>
    <property type="project" value="InterPro"/>
</dbReference>
<reference evidence="5 6" key="1">
    <citation type="submission" date="2018-03" db="EMBL/GenBank/DDBJ databases">
        <title>Cross-interface Injection: A General Nanoliter Liquid Handling Method Applied to Single Cells Genome Amplification Automated Nanoliter Liquid Handling Applied to Single Cell Multiple Displacement Amplification.</title>
        <authorList>
            <person name="Yun J."/>
            <person name="Xu P."/>
            <person name="Xu J."/>
            <person name="Dai X."/>
            <person name="Wang Y."/>
            <person name="Zheng X."/>
            <person name="Cao C."/>
            <person name="Yi Q."/>
            <person name="Zhu Y."/>
            <person name="Wang L."/>
            <person name="Dong Z."/>
            <person name="Huang Y."/>
            <person name="Huang L."/>
            <person name="Du W."/>
        </authorList>
    </citation>
    <scope>NUCLEOTIDE SEQUENCE [LARGE SCALE GENOMIC DNA]</scope>
    <source>
        <strain evidence="5 6">A12-4</strain>
    </source>
</reference>
<feature type="domain" description="HAMP" evidence="3">
    <location>
        <begin position="288"/>
        <end position="340"/>
    </location>
</feature>
<proteinExistence type="predicted"/>
<dbReference type="CDD" id="cd01948">
    <property type="entry name" value="EAL"/>
    <property type="match status" value="1"/>
</dbReference>
<dbReference type="CDD" id="cd01949">
    <property type="entry name" value="GGDEF"/>
    <property type="match status" value="1"/>
</dbReference>
<evidence type="ECO:0000313" key="6">
    <source>
        <dbReference type="Proteomes" id="UP000242087"/>
    </source>
</evidence>
<dbReference type="InterPro" id="IPR029787">
    <property type="entry name" value="Nucleotide_cyclase"/>
</dbReference>
<feature type="transmembrane region" description="Helical" evidence="1">
    <location>
        <begin position="9"/>
        <end position="31"/>
    </location>
</feature>
<name>A0A2T4D7U8_9GAMM</name>
<dbReference type="PANTHER" id="PTHR33121:SF71">
    <property type="entry name" value="OXYGEN SENSOR PROTEIN DOSP"/>
    <property type="match status" value="1"/>
</dbReference>
<dbReference type="Pfam" id="PF00672">
    <property type="entry name" value="HAMP"/>
    <property type="match status" value="1"/>
</dbReference>
<dbReference type="AlphaFoldDB" id="A0A2T4D7U8"/>
<dbReference type="Pfam" id="PF14827">
    <property type="entry name" value="dCache_3"/>
    <property type="match status" value="1"/>
</dbReference>
<feature type="transmembrane region" description="Helical" evidence="1">
    <location>
        <begin position="268"/>
        <end position="287"/>
    </location>
</feature>
<dbReference type="SMART" id="SM00304">
    <property type="entry name" value="HAMP"/>
    <property type="match status" value="1"/>
</dbReference>
<evidence type="ECO:0008006" key="7">
    <source>
        <dbReference type="Google" id="ProtNLM"/>
    </source>
</evidence>
<dbReference type="PROSITE" id="PS50887">
    <property type="entry name" value="GGDEF"/>
    <property type="match status" value="1"/>
</dbReference>
<dbReference type="PANTHER" id="PTHR33121">
    <property type="entry name" value="CYCLIC DI-GMP PHOSPHODIESTERASE PDEF"/>
    <property type="match status" value="1"/>
</dbReference>
<feature type="domain" description="EAL" evidence="2">
    <location>
        <begin position="512"/>
        <end position="765"/>
    </location>
</feature>
<dbReference type="SUPFAM" id="SSF141868">
    <property type="entry name" value="EAL domain-like"/>
    <property type="match status" value="1"/>
</dbReference>
<dbReference type="Pfam" id="PF00563">
    <property type="entry name" value="EAL"/>
    <property type="match status" value="1"/>
</dbReference>
<evidence type="ECO:0000256" key="1">
    <source>
        <dbReference type="SAM" id="Phobius"/>
    </source>
</evidence>
<dbReference type="GO" id="GO:0007165">
    <property type="term" value="P:signal transduction"/>
    <property type="evidence" value="ECO:0007669"/>
    <property type="project" value="InterPro"/>
</dbReference>
<evidence type="ECO:0000259" key="3">
    <source>
        <dbReference type="PROSITE" id="PS50885"/>
    </source>
</evidence>
<dbReference type="EMBL" id="PYVF01000008">
    <property type="protein sequence ID" value="PTB89906.1"/>
    <property type="molecule type" value="Genomic_DNA"/>
</dbReference>
<dbReference type="InterPro" id="IPR000160">
    <property type="entry name" value="GGDEF_dom"/>
</dbReference>
<dbReference type="InterPro" id="IPR043128">
    <property type="entry name" value="Rev_trsase/Diguanyl_cyclase"/>
</dbReference>
<dbReference type="InterPro" id="IPR029150">
    <property type="entry name" value="dCache_3"/>
</dbReference>
<dbReference type="NCBIfam" id="TIGR00254">
    <property type="entry name" value="GGDEF"/>
    <property type="match status" value="1"/>
</dbReference>
<keyword evidence="1" id="KW-0812">Transmembrane</keyword>
<evidence type="ECO:0000259" key="4">
    <source>
        <dbReference type="PROSITE" id="PS50887"/>
    </source>
</evidence>
<accession>A0A2T4D7U8</accession>
<keyword evidence="1" id="KW-0472">Membrane</keyword>
<comment type="caution">
    <text evidence="5">The sequence shown here is derived from an EMBL/GenBank/DDBJ whole genome shotgun (WGS) entry which is preliminary data.</text>
</comment>
<dbReference type="InterPro" id="IPR050706">
    <property type="entry name" value="Cyclic-di-GMP_PDE-like"/>
</dbReference>
<protein>
    <recommendedName>
        <fullName evidence="7">GGDEF domain-containing protein</fullName>
    </recommendedName>
</protein>
<dbReference type="SUPFAM" id="SSF158472">
    <property type="entry name" value="HAMP domain-like"/>
    <property type="match status" value="1"/>
</dbReference>
<dbReference type="SMART" id="SM00267">
    <property type="entry name" value="GGDEF"/>
    <property type="match status" value="1"/>
</dbReference>
<evidence type="ECO:0000259" key="2">
    <source>
        <dbReference type="PROSITE" id="PS50883"/>
    </source>
</evidence>
<dbReference type="PROSITE" id="PS50885">
    <property type="entry name" value="HAMP"/>
    <property type="match status" value="1"/>
</dbReference>
<dbReference type="Gene3D" id="3.20.20.450">
    <property type="entry name" value="EAL domain"/>
    <property type="match status" value="1"/>
</dbReference>